<dbReference type="AlphaFoldDB" id="A0A1Y2P3A8"/>
<evidence type="ECO:0000313" key="4">
    <source>
        <dbReference type="Proteomes" id="UP000194318"/>
    </source>
</evidence>
<dbReference type="InterPro" id="IPR007922">
    <property type="entry name" value="DciA-like"/>
</dbReference>
<evidence type="ECO:0008006" key="6">
    <source>
        <dbReference type="Google" id="ProtNLM"/>
    </source>
</evidence>
<dbReference type="EMBL" id="ASYR01000050">
    <property type="protein sequence ID" value="KAF0646589.1"/>
    <property type="molecule type" value="Genomic_DNA"/>
</dbReference>
<dbReference type="RefSeq" id="WP_051839591.1">
    <property type="nucleotide sequence ID" value="NZ_ASYR01000050.1"/>
</dbReference>
<dbReference type="Pfam" id="PF05258">
    <property type="entry name" value="DciA"/>
    <property type="match status" value="1"/>
</dbReference>
<comment type="caution">
    <text evidence="3">The sequence shown here is derived from an EMBL/GenBank/DDBJ whole genome shotgun (WGS) entry which is preliminary data.</text>
</comment>
<name>A0A1Y2P3A8_STRFR</name>
<accession>A0A1Y2P3A8</accession>
<feature type="region of interest" description="Disordered" evidence="1">
    <location>
        <begin position="1"/>
        <end position="53"/>
    </location>
</feature>
<sequence length="267" mass="28798">MPDTSQPAGADLARQALNAYRAKAANTPTGPGRKPRPRPRRTDRGSGRDPIGFGALLTQLGAEQGWTTSLDGGSILDRWDELCPSALLGHVQPVAYDPDKGRLDLRPASDAYAAQLRLLGGQLARHLNDRHGRTTVRSIRILPVGTLTPTAPPPASGRDEEDAPVRTRETASPGYRRALAAALQHKPARDTLLDERIRAAVDASDRWLADPANRQPETAFTDGIAAREQDVEAAGPPPGSLEASIQAALRHKHTGNRREPRRLFQAS</sequence>
<evidence type="ECO:0000256" key="1">
    <source>
        <dbReference type="SAM" id="MobiDB-lite"/>
    </source>
</evidence>
<feature type="region of interest" description="Disordered" evidence="1">
    <location>
        <begin position="208"/>
        <end position="241"/>
    </location>
</feature>
<evidence type="ECO:0000313" key="5">
    <source>
        <dbReference type="Proteomes" id="UP000731519"/>
    </source>
</evidence>
<keyword evidence="5" id="KW-1185">Reference proteome</keyword>
<gene>
    <name evidence="3" type="ORF">BG846_00391</name>
    <name evidence="2" type="ORF">K701_27965</name>
</gene>
<dbReference type="EMBL" id="MIFZ01000044">
    <property type="protein sequence ID" value="OSY53931.1"/>
    <property type="molecule type" value="Genomic_DNA"/>
</dbReference>
<proteinExistence type="predicted"/>
<evidence type="ECO:0000313" key="3">
    <source>
        <dbReference type="EMBL" id="OSY53931.1"/>
    </source>
</evidence>
<protein>
    <recommendedName>
        <fullName evidence="6">DUF721 domain-containing protein</fullName>
    </recommendedName>
</protein>
<evidence type="ECO:0000313" key="2">
    <source>
        <dbReference type="EMBL" id="KAF0646589.1"/>
    </source>
</evidence>
<dbReference type="Proteomes" id="UP000731519">
    <property type="component" value="Unassembled WGS sequence"/>
</dbReference>
<organism evidence="3 4">
    <name type="scientific">Streptomyces fradiae ATCC 10745 = DSM 40063</name>
    <dbReference type="NCBI Taxonomy" id="1319510"/>
    <lineage>
        <taxon>Bacteria</taxon>
        <taxon>Bacillati</taxon>
        <taxon>Actinomycetota</taxon>
        <taxon>Actinomycetes</taxon>
        <taxon>Kitasatosporales</taxon>
        <taxon>Streptomycetaceae</taxon>
        <taxon>Streptomyces</taxon>
    </lineage>
</organism>
<reference evidence="3 4" key="2">
    <citation type="submission" date="2016-09" db="EMBL/GenBank/DDBJ databases">
        <title>Streptomyces fradiae DSM40063, a candidate organism with high potential of specific P450 cytochromes.</title>
        <authorList>
            <person name="Grumaz C."/>
            <person name="Vainshtein Y."/>
            <person name="Kirstahler P."/>
            <person name="Sohn K."/>
        </authorList>
    </citation>
    <scope>NUCLEOTIDE SEQUENCE [LARGE SCALE GENOMIC DNA]</scope>
    <source>
        <strain evidence="3 4">DSM 40063</strain>
    </source>
</reference>
<feature type="region of interest" description="Disordered" evidence="1">
    <location>
        <begin position="144"/>
        <end position="174"/>
    </location>
</feature>
<dbReference type="Proteomes" id="UP000194318">
    <property type="component" value="Unassembled WGS sequence"/>
</dbReference>
<reference evidence="2 5" key="1">
    <citation type="submission" date="2013-05" db="EMBL/GenBank/DDBJ databases">
        <title>Genome Sequence of Streptomyces fradiae.</title>
        <authorList>
            <person name="Kirby R."/>
        </authorList>
    </citation>
    <scope>NUCLEOTIDE SEQUENCE [LARGE SCALE GENOMIC DNA]</scope>
    <source>
        <strain evidence="2 5">ATCC 10745</strain>
    </source>
</reference>